<dbReference type="InterPro" id="IPR048684">
    <property type="entry name" value="COG4_C"/>
</dbReference>
<dbReference type="SUPFAM" id="SSF52374">
    <property type="entry name" value="Nucleotidylyl transferase"/>
    <property type="match status" value="1"/>
</dbReference>
<keyword evidence="6 13" id="KW-0067">ATP-binding</keyword>
<keyword evidence="9" id="KW-0333">Golgi apparatus</keyword>
<keyword evidence="8" id="KW-0653">Protein transport</keyword>
<dbReference type="GO" id="GO:0015031">
    <property type="term" value="P:protein transport"/>
    <property type="evidence" value="ECO:0007669"/>
    <property type="project" value="UniProtKB-KW"/>
</dbReference>
<feature type="region of interest" description="Disordered" evidence="14">
    <location>
        <begin position="1439"/>
        <end position="1459"/>
    </location>
</feature>
<dbReference type="GO" id="GO:0007030">
    <property type="term" value="P:Golgi organization"/>
    <property type="evidence" value="ECO:0007669"/>
    <property type="project" value="TreeGrafter"/>
</dbReference>
<dbReference type="PANTHER" id="PTHR24016">
    <property type="entry name" value="CONSERVED OLIGOMERIC GOLGI COMPLEX SUBUNIT 4"/>
    <property type="match status" value="1"/>
</dbReference>
<dbReference type="Pfam" id="PF20662">
    <property type="entry name" value="COG4_C"/>
    <property type="match status" value="2"/>
</dbReference>
<dbReference type="InterPro" id="IPR048680">
    <property type="entry name" value="COG4_N"/>
</dbReference>
<evidence type="ECO:0000256" key="6">
    <source>
        <dbReference type="ARBA" id="ARBA00022840"/>
    </source>
</evidence>
<feature type="domain" description="COG4 transport protein middle alpha-helical bundle" evidence="15">
    <location>
        <begin position="639"/>
        <end position="1035"/>
    </location>
</feature>
<dbReference type="InterPro" id="IPR048682">
    <property type="entry name" value="COG4"/>
</dbReference>
<comment type="catalytic activity">
    <reaction evidence="12 13">
        <text>tRNA(Tyr) + L-tyrosine + ATP = L-tyrosyl-tRNA(Tyr) + AMP + diphosphate + H(+)</text>
        <dbReference type="Rhea" id="RHEA:10220"/>
        <dbReference type="Rhea" id="RHEA-COMP:9706"/>
        <dbReference type="Rhea" id="RHEA-COMP:9707"/>
        <dbReference type="ChEBI" id="CHEBI:15378"/>
        <dbReference type="ChEBI" id="CHEBI:30616"/>
        <dbReference type="ChEBI" id="CHEBI:33019"/>
        <dbReference type="ChEBI" id="CHEBI:58315"/>
        <dbReference type="ChEBI" id="CHEBI:78442"/>
        <dbReference type="ChEBI" id="CHEBI:78536"/>
        <dbReference type="ChEBI" id="CHEBI:456215"/>
        <dbReference type="EC" id="6.1.1.1"/>
    </reaction>
</comment>
<dbReference type="Pfam" id="PF20663">
    <property type="entry name" value="COG4_N"/>
    <property type="match status" value="1"/>
</dbReference>
<dbReference type="PROSITE" id="PS50889">
    <property type="entry name" value="S4"/>
    <property type="match status" value="1"/>
</dbReference>
<name>A0A7R8W7Z4_9CRUS</name>
<dbReference type="InterPro" id="IPR014729">
    <property type="entry name" value="Rossmann-like_a/b/a_fold"/>
</dbReference>
<dbReference type="GO" id="GO:0003723">
    <property type="term" value="F:RNA binding"/>
    <property type="evidence" value="ECO:0007669"/>
    <property type="project" value="InterPro"/>
</dbReference>
<evidence type="ECO:0000259" key="15">
    <source>
        <dbReference type="SMART" id="SM00762"/>
    </source>
</evidence>
<dbReference type="GO" id="GO:0006890">
    <property type="term" value="P:retrograde vesicle-mediated transport, Golgi to endoplasmic reticulum"/>
    <property type="evidence" value="ECO:0007669"/>
    <property type="project" value="TreeGrafter"/>
</dbReference>
<keyword evidence="5 13" id="KW-0547">Nucleotide-binding</keyword>
<dbReference type="InterPro" id="IPR013167">
    <property type="entry name" value="COG4_M"/>
</dbReference>
<feature type="region of interest" description="Disordered" evidence="14">
    <location>
        <begin position="834"/>
        <end position="869"/>
    </location>
</feature>
<dbReference type="CDD" id="cd00805">
    <property type="entry name" value="TyrRS_core"/>
    <property type="match status" value="1"/>
</dbReference>
<evidence type="ECO:0000313" key="16">
    <source>
        <dbReference type="EMBL" id="CAD7224098.1"/>
    </source>
</evidence>
<feature type="region of interest" description="Disordered" evidence="14">
    <location>
        <begin position="907"/>
        <end position="931"/>
    </location>
</feature>
<dbReference type="FunFam" id="1.10.240.10:FF:000001">
    <property type="entry name" value="Tyrosine--tRNA ligase"/>
    <property type="match status" value="1"/>
</dbReference>
<dbReference type="PRINTS" id="PR01040">
    <property type="entry name" value="TRNASYNTHTYR"/>
</dbReference>
<dbReference type="EC" id="6.1.1.1" evidence="13"/>
<organism evidence="16">
    <name type="scientific">Cyprideis torosa</name>
    <dbReference type="NCBI Taxonomy" id="163714"/>
    <lineage>
        <taxon>Eukaryota</taxon>
        <taxon>Metazoa</taxon>
        <taxon>Ecdysozoa</taxon>
        <taxon>Arthropoda</taxon>
        <taxon>Crustacea</taxon>
        <taxon>Oligostraca</taxon>
        <taxon>Ostracoda</taxon>
        <taxon>Podocopa</taxon>
        <taxon>Podocopida</taxon>
        <taxon>Cytherocopina</taxon>
        <taxon>Cytheroidea</taxon>
        <taxon>Cytherideidae</taxon>
        <taxon>Cyprideis</taxon>
    </lineage>
</organism>
<dbReference type="Gene3D" id="3.40.50.620">
    <property type="entry name" value="HUPs"/>
    <property type="match status" value="1"/>
</dbReference>
<dbReference type="GO" id="GO:0000139">
    <property type="term" value="C:Golgi membrane"/>
    <property type="evidence" value="ECO:0007669"/>
    <property type="project" value="UniProtKB-SubCell"/>
</dbReference>
<keyword evidence="7 13" id="KW-0648">Protein biosynthesis</keyword>
<dbReference type="SUPFAM" id="SSF55174">
    <property type="entry name" value="Alpha-L RNA-binding motif"/>
    <property type="match status" value="1"/>
</dbReference>
<protein>
    <recommendedName>
        <fullName evidence="13">Tyrosine--tRNA ligase</fullName>
        <ecNumber evidence="13">6.1.1.1</ecNumber>
    </recommendedName>
    <alternativeName>
        <fullName evidence="13">Tyrosyl-tRNA synthetase</fullName>
    </alternativeName>
</protein>
<feature type="compositionally biased region" description="Low complexity" evidence="14">
    <location>
        <begin position="843"/>
        <end position="853"/>
    </location>
</feature>
<evidence type="ECO:0000256" key="12">
    <source>
        <dbReference type="ARBA" id="ARBA00048248"/>
    </source>
</evidence>
<dbReference type="Pfam" id="PF00579">
    <property type="entry name" value="tRNA-synt_1b"/>
    <property type="match status" value="1"/>
</dbReference>
<evidence type="ECO:0000256" key="1">
    <source>
        <dbReference type="ARBA" id="ARBA00004395"/>
    </source>
</evidence>
<dbReference type="FunFam" id="3.40.50.620:FF:000107">
    <property type="entry name" value="Tyrosine--tRNA ligase"/>
    <property type="match status" value="1"/>
</dbReference>
<dbReference type="InterPro" id="IPR002305">
    <property type="entry name" value="aa-tRNA-synth_Ic"/>
</dbReference>
<dbReference type="Gene3D" id="1.10.240.10">
    <property type="entry name" value="Tyrosyl-Transfer RNA Synthetase"/>
    <property type="match status" value="1"/>
</dbReference>
<dbReference type="EMBL" id="OB660308">
    <property type="protein sequence ID" value="CAD7224098.1"/>
    <property type="molecule type" value="Genomic_DNA"/>
</dbReference>
<dbReference type="GO" id="GO:0004831">
    <property type="term" value="F:tyrosine-tRNA ligase activity"/>
    <property type="evidence" value="ECO:0007669"/>
    <property type="project" value="UniProtKB-EC"/>
</dbReference>
<evidence type="ECO:0000256" key="3">
    <source>
        <dbReference type="ARBA" id="ARBA00022448"/>
    </source>
</evidence>
<keyword evidence="10" id="KW-0472">Membrane</keyword>
<accession>A0A7R8W7Z4</accession>
<dbReference type="PANTHER" id="PTHR24016:SF0">
    <property type="entry name" value="CONSERVED OLIGOMERIC GOLGI COMPLEX SUBUNIT 4"/>
    <property type="match status" value="1"/>
</dbReference>
<evidence type="ECO:0000256" key="10">
    <source>
        <dbReference type="ARBA" id="ARBA00023136"/>
    </source>
</evidence>
<evidence type="ECO:0000256" key="2">
    <source>
        <dbReference type="ARBA" id="ARBA00009215"/>
    </source>
</evidence>
<comment type="similarity">
    <text evidence="13">Belongs to the class-I aminoacyl-tRNA synthetase family.</text>
</comment>
<keyword evidence="11 13" id="KW-0030">Aminoacyl-tRNA synthetase</keyword>
<dbReference type="Gene3D" id="1.20.58.1970">
    <property type="match status" value="2"/>
</dbReference>
<evidence type="ECO:0000256" key="9">
    <source>
        <dbReference type="ARBA" id="ARBA00023034"/>
    </source>
</evidence>
<comment type="subcellular location">
    <subcellularLocation>
        <location evidence="1">Golgi apparatus membrane</location>
        <topology evidence="1">Peripheral membrane protein</topology>
    </subcellularLocation>
</comment>
<evidence type="ECO:0000256" key="4">
    <source>
        <dbReference type="ARBA" id="ARBA00022598"/>
    </source>
</evidence>
<dbReference type="NCBIfam" id="TIGR00234">
    <property type="entry name" value="tyrS"/>
    <property type="match status" value="1"/>
</dbReference>
<dbReference type="Gene3D" id="3.10.290.10">
    <property type="entry name" value="RNA-binding S4 domain"/>
    <property type="match status" value="1"/>
</dbReference>
<evidence type="ECO:0000256" key="7">
    <source>
        <dbReference type="ARBA" id="ARBA00022917"/>
    </source>
</evidence>
<evidence type="ECO:0000256" key="14">
    <source>
        <dbReference type="SAM" id="MobiDB-lite"/>
    </source>
</evidence>
<proteinExistence type="inferred from homology"/>
<keyword evidence="4 13" id="KW-0436">Ligase</keyword>
<keyword evidence="3" id="KW-0813">Transport</keyword>
<dbReference type="InterPro" id="IPR036986">
    <property type="entry name" value="S4_RNA-bd_sf"/>
</dbReference>
<dbReference type="SMART" id="SM00762">
    <property type="entry name" value="Cog4"/>
    <property type="match status" value="1"/>
</dbReference>
<dbReference type="InterPro" id="IPR001412">
    <property type="entry name" value="aa-tRNA-synth_I_CS"/>
</dbReference>
<dbReference type="OrthoDB" id="47059at2759"/>
<evidence type="ECO:0000256" key="11">
    <source>
        <dbReference type="ARBA" id="ARBA00023146"/>
    </source>
</evidence>
<evidence type="ECO:0000256" key="5">
    <source>
        <dbReference type="ARBA" id="ARBA00022741"/>
    </source>
</evidence>
<dbReference type="InterPro" id="IPR002307">
    <property type="entry name" value="Tyr-tRNA-ligase"/>
</dbReference>
<dbReference type="PROSITE" id="PS00178">
    <property type="entry name" value="AA_TRNA_LIGASE_I"/>
    <property type="match status" value="1"/>
</dbReference>
<comment type="similarity">
    <text evidence="2">Belongs to the COG4 family.</text>
</comment>
<dbReference type="GO" id="GO:0006437">
    <property type="term" value="P:tyrosyl-tRNA aminoacylation"/>
    <property type="evidence" value="ECO:0007669"/>
    <property type="project" value="InterPro"/>
</dbReference>
<sequence length="1459" mass="160582">MLRLNHFSRLNQCLTCASQFPRKIIARNYRNRNILTLNSRGLWNDFFPPDVKSLTDLLISKPQTIYVGIDPTANFLHVGHLPLLVAAFHAQTAGHRVIFVVGEATAAIGDPSGKTKERPHLEHDKIRRNAECLTSSLRRIISNHESDVWEARPENPLTPISILNNKDWYSGMEVVDFVRNCASQLHISPMLSRKSVKSRLESESGSLSLAEFMYQAFQAYDWFHLFRKFNCRIQLGGADQFGNIMTGHDFIKKVTGETVFGITWPLTVDVHGQKMGKSIETAVSLDGEQTSPFRLYQHFLNYPDSVIEQQLKLLTFMNEKEIENLLEQHNADPGRRKAQEKLARQVVTLIHGTQGWELAKKTTLALFHQNADALFSMSAQELETALEGVNKVQLQLSPGISVLDAALMCGAFTWEKKAREIIEAGGLLINNIRMKNPQAVLIPGEHILPSGVSLFRVGKKKFTLKMNSTAVSGVGRTMIAKRPSIDLKKLKTIEDVHNAFDQLCVKEEEISHDLDSVLAQRNYILSKISSVQNLAPNLKVLESEAKELVRITSSTALLADKVSAKVKKLDTLKSRVSAAQQRVQDLLDVQSCAEGVSVAMKNEDFEKAAAYIQRFLTMDEELLKQAAQGSTFETALVSLRASRGELEGLIHGNFDSAVKARDAASVERFFKLFPLIHCHATGLEKFSRYLSAQAMDEVLLFQLFIQIQEKSSVALANLSRPTSAGDKRANIKFADALTVLYEGVARAVEIHQPLVEAYYGPGWLLSLVQTLQTSATDPQGCAIISEFKRSRRFSATLAAVNEALLHPHHHHAGGGGVAGWVGGASEGHSLGHRYTGSGGGVGSLMVSPSVPSLSEEEKRRNKSGSTGDLDPRALDVLVGELTIMNARTELYLRFIRRRLLADMEASAKKKREASPAAKNEKESGATTSVPPELLDPLERFLRECRLSAELQELICHYISMEKYYQDETVRKAVSMDTREPESQTSSMVDDVFFILKKCVRRALSSCSVDGFCAVVNNTSTLLEETYCPVLRSRIKAGFPGGYMDLTQAYNVIQSSIQQGRLMPGSSAESEAGKIAFLTCLNNAEASCEYLNSLHRSISGEIPAHLSTLNEKEMAKVDDSLGSMAALETQLKGIIQMGMDQPHMSAGNYERLVLLLTSEITSQLEKAVLKCSFNRLGGLQLDKDVRALVGYLGSVIDWSIRDKFARLSQMATLLNMERLTEVGFWITASVYVEAGTPNLSICPRALGKQWDGASHLEVDCSGGEESTFSPLGGLQLDKDVRALVGYLGSVIDWSIRDKFARLSQMATLLNMERLTEVGFWITASVYVEAGTPNLSICPRALGKQWDGASYLEVDCSGGEESTFSPAFDFDAFDFDAADFDALDFPPALDFDPPALDFDPPALDLDPPAFDFEPPALDFDAPALDFPSALPPFLGAAAAFAPPPPSSSGSPFKGISESTGQ</sequence>
<dbReference type="GO" id="GO:0017119">
    <property type="term" value="C:Golgi transport complex"/>
    <property type="evidence" value="ECO:0007669"/>
    <property type="project" value="TreeGrafter"/>
</dbReference>
<dbReference type="Pfam" id="PF08318">
    <property type="entry name" value="COG4_m"/>
    <property type="match status" value="1"/>
</dbReference>
<dbReference type="GO" id="GO:0005524">
    <property type="term" value="F:ATP binding"/>
    <property type="evidence" value="ECO:0007669"/>
    <property type="project" value="UniProtKB-KW"/>
</dbReference>
<evidence type="ECO:0000256" key="13">
    <source>
        <dbReference type="RuleBase" id="RU361234"/>
    </source>
</evidence>
<evidence type="ECO:0000256" key="8">
    <source>
        <dbReference type="ARBA" id="ARBA00022927"/>
    </source>
</evidence>
<reference evidence="16" key="1">
    <citation type="submission" date="2020-11" db="EMBL/GenBank/DDBJ databases">
        <authorList>
            <person name="Tran Van P."/>
        </authorList>
    </citation>
    <scope>NUCLEOTIDE SEQUENCE</scope>
</reference>
<gene>
    <name evidence="16" type="ORF">CTOB1V02_LOCUS2068</name>
</gene>